<keyword evidence="3" id="KW-0378">Hydrolase</keyword>
<sequence length="301" mass="31673">MTVRGWFVVLAVVVAGLVMPATAAAAPGPSHRTNCPDLYVLAIPGTWANASDPGILRDVTDGLGPRTLVHFVGYDATAFPWEGAIYGRSKAQAVANTTGLALTMLHRCPATKLAITGYSQGADAAGDVAAEIGTGRAAIRPDQVAAVVLISDPRRSHKDNLVGPRLAGQGSGGPRLTGMGWLSAVTHTICAPRDLYCNTPRDYYVTRIVGYLAETSDPTPSQMGQYHAEANAILGELLAKGGIGAVGREVSDQRARQQIIVFNRFLQSGVHTNYAAFQVAPGVSAVDWAYNRLAALATSHR</sequence>
<dbReference type="AlphaFoldDB" id="A0A6L7GPA5"/>
<evidence type="ECO:0000256" key="4">
    <source>
        <dbReference type="ARBA" id="ARBA00023157"/>
    </source>
</evidence>
<dbReference type="PANTHER" id="PTHR33630:SF9">
    <property type="entry name" value="CUTINASE 4"/>
    <property type="match status" value="1"/>
</dbReference>
<dbReference type="Pfam" id="PF01083">
    <property type="entry name" value="Cutinase"/>
    <property type="match status" value="1"/>
</dbReference>
<dbReference type="Gene3D" id="3.40.50.1820">
    <property type="entry name" value="alpha/beta hydrolase"/>
    <property type="match status" value="1"/>
</dbReference>
<organism evidence="6 7">
    <name type="scientific">Gordonia mangrovi</name>
    <dbReference type="NCBI Taxonomy" id="2665643"/>
    <lineage>
        <taxon>Bacteria</taxon>
        <taxon>Bacillati</taxon>
        <taxon>Actinomycetota</taxon>
        <taxon>Actinomycetes</taxon>
        <taxon>Mycobacteriales</taxon>
        <taxon>Gordoniaceae</taxon>
        <taxon>Gordonia</taxon>
    </lineage>
</organism>
<keyword evidence="2" id="KW-0719">Serine esterase</keyword>
<evidence type="ECO:0000313" key="7">
    <source>
        <dbReference type="Proteomes" id="UP000475545"/>
    </source>
</evidence>
<gene>
    <name evidence="6" type="ORF">GIY30_10305</name>
</gene>
<dbReference type="SUPFAM" id="SSF53474">
    <property type="entry name" value="alpha/beta-Hydrolases"/>
    <property type="match status" value="1"/>
</dbReference>
<reference evidence="6 7" key="1">
    <citation type="submission" date="2019-11" db="EMBL/GenBank/DDBJ databases">
        <title>Gordonia sp. nov., a novel actinobacterium isolated from mangrove soil in Hainan.</title>
        <authorList>
            <person name="Huang X."/>
            <person name="Xie Y."/>
            <person name="Chu X."/>
            <person name="Xiao K."/>
        </authorList>
    </citation>
    <scope>NUCLEOTIDE SEQUENCE [LARGE SCALE GENOMIC DNA]</scope>
    <source>
        <strain evidence="6 7">HNM0687</strain>
    </source>
</reference>
<dbReference type="RefSeq" id="WP_160901893.1">
    <property type="nucleotide sequence ID" value="NZ_CP102850.1"/>
</dbReference>
<proteinExistence type="inferred from homology"/>
<evidence type="ECO:0000256" key="5">
    <source>
        <dbReference type="SAM" id="SignalP"/>
    </source>
</evidence>
<comment type="caution">
    <text evidence="6">The sequence shown here is derived from an EMBL/GenBank/DDBJ whole genome shotgun (WGS) entry which is preliminary data.</text>
</comment>
<evidence type="ECO:0000256" key="2">
    <source>
        <dbReference type="ARBA" id="ARBA00022487"/>
    </source>
</evidence>
<dbReference type="SMART" id="SM01110">
    <property type="entry name" value="Cutinase"/>
    <property type="match status" value="1"/>
</dbReference>
<dbReference type="InterPro" id="IPR000675">
    <property type="entry name" value="Cutinase/axe"/>
</dbReference>
<dbReference type="InterPro" id="IPR029058">
    <property type="entry name" value="AB_hydrolase_fold"/>
</dbReference>
<evidence type="ECO:0000313" key="6">
    <source>
        <dbReference type="EMBL" id="MXP21739.1"/>
    </source>
</evidence>
<accession>A0A6L7GPA5</accession>
<keyword evidence="7" id="KW-1185">Reference proteome</keyword>
<keyword evidence="4" id="KW-1015">Disulfide bond</keyword>
<feature type="signal peptide" evidence="5">
    <location>
        <begin position="1"/>
        <end position="25"/>
    </location>
</feature>
<dbReference type="EMBL" id="WMBR01000002">
    <property type="protein sequence ID" value="MXP21739.1"/>
    <property type="molecule type" value="Genomic_DNA"/>
</dbReference>
<feature type="chain" id="PRO_5026903936" evidence="5">
    <location>
        <begin position="26"/>
        <end position="301"/>
    </location>
</feature>
<dbReference type="GO" id="GO:0052689">
    <property type="term" value="F:carboxylic ester hydrolase activity"/>
    <property type="evidence" value="ECO:0007669"/>
    <property type="project" value="UniProtKB-KW"/>
</dbReference>
<name>A0A6L7GPA5_9ACTN</name>
<evidence type="ECO:0000256" key="1">
    <source>
        <dbReference type="ARBA" id="ARBA00007534"/>
    </source>
</evidence>
<dbReference type="Proteomes" id="UP000475545">
    <property type="component" value="Unassembled WGS sequence"/>
</dbReference>
<evidence type="ECO:0000256" key="3">
    <source>
        <dbReference type="ARBA" id="ARBA00022801"/>
    </source>
</evidence>
<comment type="similarity">
    <text evidence="1">Belongs to the cutinase family.</text>
</comment>
<dbReference type="PANTHER" id="PTHR33630">
    <property type="entry name" value="CUTINASE RV1984C-RELATED-RELATED"/>
    <property type="match status" value="1"/>
</dbReference>
<protein>
    <submittedName>
        <fullName evidence="6">Cutinase family protein</fullName>
    </submittedName>
</protein>
<keyword evidence="5" id="KW-0732">Signal</keyword>